<feature type="compositionally biased region" description="Polar residues" evidence="1">
    <location>
        <begin position="1"/>
        <end position="12"/>
    </location>
</feature>
<keyword evidence="3" id="KW-1185">Reference proteome</keyword>
<accession>L5L3L6</accession>
<evidence type="ECO:0000256" key="1">
    <source>
        <dbReference type="SAM" id="MobiDB-lite"/>
    </source>
</evidence>
<evidence type="ECO:0000313" key="3">
    <source>
        <dbReference type="Proteomes" id="UP000010552"/>
    </source>
</evidence>
<organism evidence="2 3">
    <name type="scientific">Pteropus alecto</name>
    <name type="common">Black flying fox</name>
    <dbReference type="NCBI Taxonomy" id="9402"/>
    <lineage>
        <taxon>Eukaryota</taxon>
        <taxon>Metazoa</taxon>
        <taxon>Chordata</taxon>
        <taxon>Craniata</taxon>
        <taxon>Vertebrata</taxon>
        <taxon>Euteleostomi</taxon>
        <taxon>Mammalia</taxon>
        <taxon>Eutheria</taxon>
        <taxon>Laurasiatheria</taxon>
        <taxon>Chiroptera</taxon>
        <taxon>Yinpterochiroptera</taxon>
        <taxon>Pteropodoidea</taxon>
        <taxon>Pteropodidae</taxon>
        <taxon>Pteropodinae</taxon>
        <taxon>Pteropus</taxon>
    </lineage>
</organism>
<reference evidence="3" key="1">
    <citation type="journal article" date="2013" name="Science">
        <title>Comparative analysis of bat genomes provides insight into the evolution of flight and immunity.</title>
        <authorList>
            <person name="Zhang G."/>
            <person name="Cowled C."/>
            <person name="Shi Z."/>
            <person name="Huang Z."/>
            <person name="Bishop-Lilly K.A."/>
            <person name="Fang X."/>
            <person name="Wynne J.W."/>
            <person name="Xiong Z."/>
            <person name="Baker M.L."/>
            <person name="Zhao W."/>
            <person name="Tachedjian M."/>
            <person name="Zhu Y."/>
            <person name="Zhou P."/>
            <person name="Jiang X."/>
            <person name="Ng J."/>
            <person name="Yang L."/>
            <person name="Wu L."/>
            <person name="Xiao J."/>
            <person name="Feng Y."/>
            <person name="Chen Y."/>
            <person name="Sun X."/>
            <person name="Zhang Y."/>
            <person name="Marsh G.A."/>
            <person name="Crameri G."/>
            <person name="Broder C.C."/>
            <person name="Frey K.G."/>
            <person name="Wang L.F."/>
            <person name="Wang J."/>
        </authorList>
    </citation>
    <scope>NUCLEOTIDE SEQUENCE [LARGE SCALE GENOMIC DNA]</scope>
</reference>
<proteinExistence type="predicted"/>
<sequence length="30" mass="3203">MSNASLGSSTDGSIAVLSYQEDERLLGHQH</sequence>
<protein>
    <submittedName>
        <fullName evidence="2">Uncharacterized protein</fullName>
    </submittedName>
</protein>
<dbReference type="AlphaFoldDB" id="L5L3L6"/>
<gene>
    <name evidence="2" type="ORF">PAL_GLEAN10007441</name>
</gene>
<dbReference type="Proteomes" id="UP000010552">
    <property type="component" value="Unassembled WGS sequence"/>
</dbReference>
<evidence type="ECO:0000313" key="2">
    <source>
        <dbReference type="EMBL" id="ELK18005.1"/>
    </source>
</evidence>
<feature type="compositionally biased region" description="Basic and acidic residues" evidence="1">
    <location>
        <begin position="21"/>
        <end position="30"/>
    </location>
</feature>
<dbReference type="EMBL" id="KB030357">
    <property type="protein sequence ID" value="ELK18005.1"/>
    <property type="molecule type" value="Genomic_DNA"/>
</dbReference>
<name>L5L3L6_PTEAL</name>
<dbReference type="InParanoid" id="L5L3L6"/>
<feature type="region of interest" description="Disordered" evidence="1">
    <location>
        <begin position="1"/>
        <end position="30"/>
    </location>
</feature>